<dbReference type="SUPFAM" id="SSF52156">
    <property type="entry name" value="Initiation factor IF2/eIF5b, domain 3"/>
    <property type="match status" value="1"/>
</dbReference>
<protein>
    <recommendedName>
        <fullName evidence="3 9">Translation initiation factor IF-2</fullName>
    </recommendedName>
</protein>
<evidence type="ECO:0000256" key="13">
    <source>
        <dbReference type="SAM" id="MobiDB-lite"/>
    </source>
</evidence>
<dbReference type="GO" id="GO:0003924">
    <property type="term" value="F:GTPase activity"/>
    <property type="evidence" value="ECO:0007669"/>
    <property type="project" value="UniProtKB-UniRule"/>
</dbReference>
<dbReference type="NCBIfam" id="TIGR00231">
    <property type="entry name" value="small_GTP"/>
    <property type="match status" value="1"/>
</dbReference>
<keyword evidence="4 9" id="KW-0963">Cytoplasm</keyword>
<dbReference type="InterPro" id="IPR036925">
    <property type="entry name" value="TIF_IF2_dom3_sf"/>
</dbReference>
<feature type="region of interest" description="Disordered" evidence="13">
    <location>
        <begin position="1"/>
        <end position="71"/>
    </location>
</feature>
<dbReference type="InterPro" id="IPR053905">
    <property type="entry name" value="EF-G-like_DII"/>
</dbReference>
<evidence type="ECO:0000313" key="16">
    <source>
        <dbReference type="Proteomes" id="UP000004169"/>
    </source>
</evidence>
<dbReference type="InterPro" id="IPR009000">
    <property type="entry name" value="Transl_B-barrel_sf"/>
</dbReference>
<feature type="binding site" evidence="9">
    <location>
        <begin position="404"/>
        <end position="411"/>
    </location>
    <ligand>
        <name>GTP</name>
        <dbReference type="ChEBI" id="CHEBI:37565"/>
    </ligand>
</feature>
<dbReference type="InterPro" id="IPR004161">
    <property type="entry name" value="EFTu-like_2"/>
</dbReference>
<proteinExistence type="inferred from homology"/>
<dbReference type="CDD" id="cd01887">
    <property type="entry name" value="IF2_eIF5B"/>
    <property type="match status" value="1"/>
</dbReference>
<dbReference type="InterPro" id="IPR013575">
    <property type="entry name" value="IF2_assoc_dom_bac"/>
</dbReference>
<dbReference type="Gene3D" id="2.40.30.10">
    <property type="entry name" value="Translation factors"/>
    <property type="match status" value="2"/>
</dbReference>
<keyword evidence="12" id="KW-0175">Coiled coil</keyword>
<dbReference type="Gene3D" id="3.40.50.300">
    <property type="entry name" value="P-loop containing nucleotide triphosphate hydrolases"/>
    <property type="match status" value="1"/>
</dbReference>
<dbReference type="Pfam" id="PF00009">
    <property type="entry name" value="GTP_EFTU"/>
    <property type="match status" value="1"/>
</dbReference>
<dbReference type="SUPFAM" id="SSF52540">
    <property type="entry name" value="P-loop containing nucleoside triphosphate hydrolases"/>
    <property type="match status" value="1"/>
</dbReference>
<dbReference type="PANTHER" id="PTHR43381">
    <property type="entry name" value="TRANSLATION INITIATION FACTOR IF-2-RELATED"/>
    <property type="match status" value="1"/>
</dbReference>
<comment type="caution">
    <text evidence="15">The sequence shown here is derived from an EMBL/GenBank/DDBJ whole genome shotgun (WGS) entry which is preliminary data.</text>
</comment>
<evidence type="ECO:0000256" key="4">
    <source>
        <dbReference type="ARBA" id="ARBA00022490"/>
    </source>
</evidence>
<evidence type="ECO:0000259" key="14">
    <source>
        <dbReference type="PROSITE" id="PS51722"/>
    </source>
</evidence>
<dbReference type="FunFam" id="2.40.30.10:FF:000008">
    <property type="entry name" value="Translation initiation factor IF-2"/>
    <property type="match status" value="1"/>
</dbReference>
<evidence type="ECO:0000313" key="15">
    <source>
        <dbReference type="EMBL" id="CCG41910.1"/>
    </source>
</evidence>
<accession>H8FU72</accession>
<feature type="domain" description="Tr-type G" evidence="14">
    <location>
        <begin position="395"/>
        <end position="563"/>
    </location>
</feature>
<dbReference type="STRING" id="1150626.PHAMO_30066"/>
<evidence type="ECO:0000256" key="5">
    <source>
        <dbReference type="ARBA" id="ARBA00022540"/>
    </source>
</evidence>
<feature type="binding site" evidence="9">
    <location>
        <begin position="505"/>
        <end position="508"/>
    </location>
    <ligand>
        <name>GTP</name>
        <dbReference type="ChEBI" id="CHEBI:37565"/>
    </ligand>
</feature>
<dbReference type="PANTHER" id="PTHR43381:SF5">
    <property type="entry name" value="TR-TYPE G DOMAIN-CONTAINING PROTEIN"/>
    <property type="match status" value="1"/>
</dbReference>
<feature type="region of interest" description="Disordered" evidence="13">
    <location>
        <begin position="221"/>
        <end position="288"/>
    </location>
</feature>
<dbReference type="NCBIfam" id="TIGR00487">
    <property type="entry name" value="IF-2"/>
    <property type="match status" value="1"/>
</dbReference>
<dbReference type="Pfam" id="PF08364">
    <property type="entry name" value="IF2_assoc"/>
    <property type="match status" value="1"/>
</dbReference>
<dbReference type="FunFam" id="3.40.50.300:FF:000019">
    <property type="entry name" value="Translation initiation factor IF-2"/>
    <property type="match status" value="1"/>
</dbReference>
<evidence type="ECO:0000256" key="2">
    <source>
        <dbReference type="ARBA" id="ARBA00007733"/>
    </source>
</evidence>
<dbReference type="Pfam" id="PF22042">
    <property type="entry name" value="EF-G_D2"/>
    <property type="match status" value="1"/>
</dbReference>
<dbReference type="InterPro" id="IPR005225">
    <property type="entry name" value="Small_GTP-bd"/>
</dbReference>
<evidence type="ECO:0000256" key="3">
    <source>
        <dbReference type="ARBA" id="ARBA00020675"/>
    </source>
</evidence>
<dbReference type="Pfam" id="PF11987">
    <property type="entry name" value="IF-2"/>
    <property type="match status" value="1"/>
</dbReference>
<comment type="function">
    <text evidence="9 10">One of the essential components for the initiation of protein synthesis. Protects formylmethionyl-tRNA from spontaneous hydrolysis and promotes its binding to the 30S ribosomal subunits. Also involved in the hydrolysis of GTP during the formation of the 70S ribosomal complex.</text>
</comment>
<feature type="compositionally biased region" description="Basic and acidic residues" evidence="13">
    <location>
        <begin position="22"/>
        <end position="38"/>
    </location>
</feature>
<dbReference type="PROSITE" id="PS01176">
    <property type="entry name" value="IF2"/>
    <property type="match status" value="1"/>
</dbReference>
<gene>
    <name evidence="9 15" type="primary">infB</name>
    <name evidence="15" type="ORF">PHAMO_30066</name>
</gene>
<dbReference type="CDD" id="cd03702">
    <property type="entry name" value="IF2_mtIF2_II"/>
    <property type="match status" value="1"/>
</dbReference>
<comment type="caution">
    <text evidence="9">Lacks conserved residue(s) required for the propagation of feature annotation.</text>
</comment>
<evidence type="ECO:0000256" key="11">
    <source>
        <dbReference type="RuleBase" id="RU000645"/>
    </source>
</evidence>
<dbReference type="InterPro" id="IPR027417">
    <property type="entry name" value="P-loop_NTPase"/>
</dbReference>
<evidence type="ECO:0000256" key="10">
    <source>
        <dbReference type="RuleBase" id="RU000644"/>
    </source>
</evidence>
<keyword evidence="16" id="KW-1185">Reference proteome</keyword>
<dbReference type="FunFam" id="3.40.50.10050:FF:000001">
    <property type="entry name" value="Translation initiation factor IF-2"/>
    <property type="match status" value="1"/>
</dbReference>
<dbReference type="Proteomes" id="UP000004169">
    <property type="component" value="Unassembled WGS sequence"/>
</dbReference>
<keyword evidence="7 9" id="KW-0648">Protein biosynthesis</keyword>
<dbReference type="SUPFAM" id="SSF50447">
    <property type="entry name" value="Translation proteins"/>
    <property type="match status" value="2"/>
</dbReference>
<dbReference type="InterPro" id="IPR000795">
    <property type="entry name" value="T_Tr_GTP-bd_dom"/>
</dbReference>
<comment type="similarity">
    <text evidence="2 9 10">Belongs to the TRAFAC class translation factor GTPase superfamily. Classic translation factor GTPase family. IF-2 subfamily.</text>
</comment>
<dbReference type="Pfam" id="PF03144">
    <property type="entry name" value="GTP_EFTU_D2"/>
    <property type="match status" value="1"/>
</dbReference>
<dbReference type="InterPro" id="IPR000178">
    <property type="entry name" value="TF_IF2_bacterial-like"/>
</dbReference>
<feature type="binding site" evidence="9">
    <location>
        <begin position="451"/>
        <end position="455"/>
    </location>
    <ligand>
        <name>GTP</name>
        <dbReference type="ChEBI" id="CHEBI:37565"/>
    </ligand>
</feature>
<dbReference type="GO" id="GO:0005829">
    <property type="term" value="C:cytosol"/>
    <property type="evidence" value="ECO:0007669"/>
    <property type="project" value="TreeGrafter"/>
</dbReference>
<evidence type="ECO:0000256" key="12">
    <source>
        <dbReference type="SAM" id="Coils"/>
    </source>
</evidence>
<sequence>MSGEVDRNRITGGNPAAIQAARETKSYMSDSKDQDRKAPLKLPQPGKLELKKTVETGQVRQSFSHGRSKTVTVEVRKKRTFSSVGGAMHEVKDGVHSAAEADLAAAVAKVEAAMRSVNAHDLTNHEKQARARALLEAQRAAETARRIAEEEEVLRLAEEEAARRRAEEEEAARRIAEAEALAAQPEPVVVAPEPVAPVAAPSAAPAVVAAPTVAAPAAAAPAGAAPAGDAAAVARPRTEEEEEEEARAKKRAAAHKPAPVKRNEPRRRTGKLTITDALTDDDRSERGRSLAAVKRARERERLKHQQTGAEKVIRDVIIPESITVQELANRMAARGSDVIKALMRMGVMASINQAIDADTAELVVTEFGHNSRRVSEADVLLGLGGETNEDEVLEARAPVVTIMGHVDHGKTSLLDALRETDVVSGEAGGITQHIGAYQVTMSGGGRITFIDTPGHEAFTAMRARGAKVTDIVVLVVAADDGIMPQTVEAIRHAKAAGVPIIVAINKIDKPDANPDRVRQELLQHELVTEDLGGDVLAIEVSAKKRMNLDKLEEAILLQAEILDLKANPERTAQGVVIEAKMEKGRGSVATVLVQTGTLRVGEVFVAGSEWGRVRALVDDRGNSIQEAGPSSPVEVLGLQGTPAAGDDFVIVDDESRAREVANYRQRVEREARARLAQRGTLEQMFSAIKAGDAKELPIVIKGDVQGSVEAIASTVEKIGNDSVKVRVLHSAVGGINESDVTLAKASGGLIIGFNVRANPQARDMARRDGVDIRYYSIIYDVTDDLKKMLSGMLAPTLRERFLGYASIREVFSITKVGKVAGCMITEGIVKRGSKVRLLRDDVVIHTGDLAQLKRFKEDVKEVRDGYECGMSFTNYEDIRAGDVIECFEIEEVAATL</sequence>
<feature type="coiled-coil region" evidence="12">
    <location>
        <begin position="140"/>
        <end position="179"/>
    </location>
</feature>
<dbReference type="GO" id="GO:0005525">
    <property type="term" value="F:GTP binding"/>
    <property type="evidence" value="ECO:0007669"/>
    <property type="project" value="UniProtKB-KW"/>
</dbReference>
<reference evidence="15 16" key="1">
    <citation type="journal article" date="2012" name="J. Bacteriol.">
        <title>Draft Genome Sequence of the Purple Photosynthetic Bacterium Phaeospirillum molischianum DSM120, a Particularly Versatile Bacterium.</title>
        <authorList>
            <person name="Duquesne K."/>
            <person name="Prima V."/>
            <person name="Ji B."/>
            <person name="Rouy Z."/>
            <person name="Medigue C."/>
            <person name="Talla E."/>
            <person name="Sturgis J.N."/>
        </authorList>
    </citation>
    <scope>NUCLEOTIDE SEQUENCE [LARGE SCALE GENOMIC DNA]</scope>
    <source>
        <strain evidence="16">DSM120</strain>
    </source>
</reference>
<dbReference type="InterPro" id="IPR006847">
    <property type="entry name" value="IF2_N"/>
</dbReference>
<dbReference type="CDD" id="cd03692">
    <property type="entry name" value="mtIF2_IVc"/>
    <property type="match status" value="1"/>
</dbReference>
<keyword evidence="6 9" id="KW-0547">Nucleotide-binding</keyword>
<feature type="compositionally biased region" description="Polar residues" evidence="13">
    <location>
        <begin position="55"/>
        <end position="71"/>
    </location>
</feature>
<feature type="compositionally biased region" description="Low complexity" evidence="13">
    <location>
        <begin position="221"/>
        <end position="235"/>
    </location>
</feature>
<organism evidence="15 16">
    <name type="scientific">Magnetospirillum molischianum DSM 120</name>
    <dbReference type="NCBI Taxonomy" id="1150626"/>
    <lineage>
        <taxon>Bacteria</taxon>
        <taxon>Pseudomonadati</taxon>
        <taxon>Pseudomonadota</taxon>
        <taxon>Alphaproteobacteria</taxon>
        <taxon>Rhodospirillales</taxon>
        <taxon>Rhodospirillaceae</taxon>
        <taxon>Magnetospirillum</taxon>
    </lineage>
</organism>
<keyword evidence="5 9" id="KW-0396">Initiation factor</keyword>
<evidence type="ECO:0000256" key="1">
    <source>
        <dbReference type="ARBA" id="ARBA00004496"/>
    </source>
</evidence>
<dbReference type="GO" id="GO:0003743">
    <property type="term" value="F:translation initiation factor activity"/>
    <property type="evidence" value="ECO:0007669"/>
    <property type="project" value="UniProtKB-UniRule"/>
</dbReference>
<evidence type="ECO:0000256" key="8">
    <source>
        <dbReference type="ARBA" id="ARBA00023134"/>
    </source>
</evidence>
<name>H8FU72_MAGML</name>
<dbReference type="InterPro" id="IPR015760">
    <property type="entry name" value="TIF_IF2"/>
</dbReference>
<dbReference type="eggNOG" id="COG0532">
    <property type="taxonomic scope" value="Bacteria"/>
</dbReference>
<dbReference type="InterPro" id="IPR023115">
    <property type="entry name" value="TIF_IF2_dom3"/>
</dbReference>
<dbReference type="InterPro" id="IPR044145">
    <property type="entry name" value="IF2_II"/>
</dbReference>
<dbReference type="Gene3D" id="3.40.50.10050">
    <property type="entry name" value="Translation initiation factor IF- 2, domain 3"/>
    <property type="match status" value="1"/>
</dbReference>
<evidence type="ECO:0000256" key="7">
    <source>
        <dbReference type="ARBA" id="ARBA00022917"/>
    </source>
</evidence>
<dbReference type="EMBL" id="CAHP01000023">
    <property type="protein sequence ID" value="CCG41910.1"/>
    <property type="molecule type" value="Genomic_DNA"/>
</dbReference>
<evidence type="ECO:0000256" key="6">
    <source>
        <dbReference type="ARBA" id="ARBA00022741"/>
    </source>
</evidence>
<comment type="subcellular location">
    <subcellularLocation>
        <location evidence="1 9 11">Cytoplasm</location>
    </subcellularLocation>
</comment>
<keyword evidence="8 9" id="KW-0342">GTP-binding</keyword>
<dbReference type="HAMAP" id="MF_00100_B">
    <property type="entry name" value="IF_2_B"/>
    <property type="match status" value="1"/>
</dbReference>
<dbReference type="PROSITE" id="PS51722">
    <property type="entry name" value="G_TR_2"/>
    <property type="match status" value="1"/>
</dbReference>
<dbReference type="Pfam" id="PF04760">
    <property type="entry name" value="IF2_N"/>
    <property type="match status" value="1"/>
</dbReference>
<evidence type="ECO:0000256" key="9">
    <source>
        <dbReference type="HAMAP-Rule" id="MF_00100"/>
    </source>
</evidence>
<dbReference type="FunFam" id="2.40.30.10:FF:000007">
    <property type="entry name" value="Translation initiation factor IF-2"/>
    <property type="match status" value="1"/>
</dbReference>
<dbReference type="AlphaFoldDB" id="H8FU72"/>